<evidence type="ECO:0008006" key="4">
    <source>
        <dbReference type="Google" id="ProtNLM"/>
    </source>
</evidence>
<feature type="region of interest" description="Disordered" evidence="1">
    <location>
        <begin position="1"/>
        <end position="22"/>
    </location>
</feature>
<evidence type="ECO:0000313" key="3">
    <source>
        <dbReference type="Proteomes" id="UP000051386"/>
    </source>
</evidence>
<dbReference type="PATRIC" id="fig|517011.3.peg.1519"/>
<comment type="caution">
    <text evidence="2">The sequence shown here is derived from an EMBL/GenBank/DDBJ whole genome shotgun (WGS) entry which is preliminary data.</text>
</comment>
<proteinExistence type="predicted"/>
<reference evidence="2 3" key="1">
    <citation type="submission" date="2015-05" db="EMBL/GenBank/DDBJ databases">
        <title>Genome sequencing and analysis of members of genus Stenotrophomonas.</title>
        <authorList>
            <person name="Patil P.P."/>
            <person name="Midha S."/>
            <person name="Patil P.B."/>
        </authorList>
    </citation>
    <scope>NUCLEOTIDE SEQUENCE [LARGE SCALE GENOMIC DNA]</scope>
    <source>
        <strain evidence="2 3">DSM 21508</strain>
    </source>
</reference>
<organism evidence="2 3">
    <name type="scientific">Stenotrophomonas chelatiphaga</name>
    <dbReference type="NCBI Taxonomy" id="517011"/>
    <lineage>
        <taxon>Bacteria</taxon>
        <taxon>Pseudomonadati</taxon>
        <taxon>Pseudomonadota</taxon>
        <taxon>Gammaproteobacteria</taxon>
        <taxon>Lysobacterales</taxon>
        <taxon>Lysobacteraceae</taxon>
        <taxon>Stenotrophomonas</taxon>
    </lineage>
</organism>
<gene>
    <name evidence="2" type="ORF">ABB28_09255</name>
</gene>
<dbReference type="Proteomes" id="UP000051386">
    <property type="component" value="Unassembled WGS sequence"/>
</dbReference>
<sequence length="374" mass="40649">MRNAEPAPCRFARTGVAPPRPADGNLHAQPQHLAAAVRDAQHGPLLVAPPDRLCRATFDRLIGESGLSLRLLSCQALKDLRQALLAAADADRTLTAGEKSSLIAGLNLELLQRPRTWNEGIGDLQPLIVNVAGWPQGRALRIVDTDHDAIHLYRPGEPEQWHRGNGPELPPPEDDEIILLRHGNHFSLIRRDQDPVIEDVPANGDCFFSCISSALQAEDRATSNLDLRRQLADLIWSSPELLLVASAHDGALAPARPLQPAPVDDSVDAAAVASPQTLTADLSTVALDSYRAGMASYLAGDVFAPDRLQQLHEALVEGAMTVLGDSMSDLPLPQLDAIRSQLDAAFEEFREQNREALEAMQRKITRSIKQARSS</sequence>
<dbReference type="EMBL" id="LDJK01000037">
    <property type="protein sequence ID" value="KRG73800.1"/>
    <property type="molecule type" value="Genomic_DNA"/>
</dbReference>
<evidence type="ECO:0000313" key="2">
    <source>
        <dbReference type="EMBL" id="KRG73800.1"/>
    </source>
</evidence>
<protein>
    <recommendedName>
        <fullName evidence="4">OTU domain-containing protein</fullName>
    </recommendedName>
</protein>
<dbReference type="AlphaFoldDB" id="A0A0R0D9E2"/>
<evidence type="ECO:0000256" key="1">
    <source>
        <dbReference type="SAM" id="MobiDB-lite"/>
    </source>
</evidence>
<name>A0A0R0D9E2_9GAMM</name>
<keyword evidence="3" id="KW-1185">Reference proteome</keyword>
<accession>A0A0R0D9E2</accession>